<evidence type="ECO:0008006" key="7">
    <source>
        <dbReference type="Google" id="ProtNLM"/>
    </source>
</evidence>
<dbReference type="GO" id="GO:0003677">
    <property type="term" value="F:DNA binding"/>
    <property type="evidence" value="ECO:0007669"/>
    <property type="project" value="UniProtKB-UniRule"/>
</dbReference>
<dbReference type="Gene3D" id="1.10.10.60">
    <property type="entry name" value="Homeodomain-like"/>
    <property type="match status" value="1"/>
</dbReference>
<dbReference type="InterPro" id="IPR001647">
    <property type="entry name" value="HTH_TetR"/>
</dbReference>
<protein>
    <recommendedName>
        <fullName evidence="7">TetR family transcriptional regulator</fullName>
    </recommendedName>
</protein>
<keyword evidence="6" id="KW-1185">Reference proteome</keyword>
<accession>A0A7K0CZI0</accession>
<dbReference type="SUPFAM" id="SSF48498">
    <property type="entry name" value="Tetracyclin repressor-like, C-terminal domain"/>
    <property type="match status" value="1"/>
</dbReference>
<dbReference type="Pfam" id="PF17920">
    <property type="entry name" value="TetR_C_16"/>
    <property type="match status" value="1"/>
</dbReference>
<dbReference type="Proteomes" id="UP000438448">
    <property type="component" value="Unassembled WGS sequence"/>
</dbReference>
<evidence type="ECO:0000313" key="6">
    <source>
        <dbReference type="Proteomes" id="UP000438448"/>
    </source>
</evidence>
<proteinExistence type="predicted"/>
<feature type="DNA-binding region" description="H-T-H motif" evidence="2">
    <location>
        <begin position="42"/>
        <end position="61"/>
    </location>
</feature>
<reference evidence="5 6" key="1">
    <citation type="submission" date="2019-10" db="EMBL/GenBank/DDBJ databases">
        <title>Nocardia macrotermitis sp. nov. and Nocardia aurantia sp. nov., isolated from the gut of fungus growing-termite Macrotermes natalensis.</title>
        <authorList>
            <person name="Benndorf R."/>
            <person name="Schwitalla J."/>
            <person name="Martin K."/>
            <person name="De Beer W."/>
            <person name="Kaster A.-K."/>
            <person name="Vollmers J."/>
            <person name="Poulsen M."/>
            <person name="Beemelmanns C."/>
        </authorList>
    </citation>
    <scope>NUCLEOTIDE SEQUENCE [LARGE SCALE GENOMIC DNA]</scope>
    <source>
        <strain evidence="5 6">RB20</strain>
    </source>
</reference>
<dbReference type="PANTHER" id="PTHR33164">
    <property type="entry name" value="TRANSCRIPTIONAL REGULATOR, MARR FAMILY"/>
    <property type="match status" value="1"/>
</dbReference>
<evidence type="ECO:0000256" key="2">
    <source>
        <dbReference type="PROSITE-ProRule" id="PRU00335"/>
    </source>
</evidence>
<dbReference type="Pfam" id="PF12802">
    <property type="entry name" value="MarR_2"/>
    <property type="match status" value="1"/>
</dbReference>
<evidence type="ECO:0000313" key="5">
    <source>
        <dbReference type="EMBL" id="MQY18897.1"/>
    </source>
</evidence>
<dbReference type="EMBL" id="WEGK01000003">
    <property type="protein sequence ID" value="MQY18897.1"/>
    <property type="molecule type" value="Genomic_DNA"/>
</dbReference>
<name>A0A7K0CZI0_9NOCA</name>
<feature type="domain" description="HTH marR-type" evidence="4">
    <location>
        <begin position="232"/>
        <end position="367"/>
    </location>
</feature>
<feature type="domain" description="HTH tetR-type" evidence="3">
    <location>
        <begin position="19"/>
        <end position="79"/>
    </location>
</feature>
<keyword evidence="1 2" id="KW-0238">DNA-binding</keyword>
<evidence type="ECO:0000259" key="3">
    <source>
        <dbReference type="PROSITE" id="PS50977"/>
    </source>
</evidence>
<evidence type="ECO:0000259" key="4">
    <source>
        <dbReference type="PROSITE" id="PS50995"/>
    </source>
</evidence>
<dbReference type="Pfam" id="PF00440">
    <property type="entry name" value="TetR_N"/>
    <property type="match status" value="1"/>
</dbReference>
<dbReference type="SMART" id="SM00347">
    <property type="entry name" value="HTH_MARR"/>
    <property type="match status" value="1"/>
</dbReference>
<dbReference type="GO" id="GO:0006950">
    <property type="term" value="P:response to stress"/>
    <property type="evidence" value="ECO:0007669"/>
    <property type="project" value="TreeGrafter"/>
</dbReference>
<dbReference type="PROSITE" id="PS50977">
    <property type="entry name" value="HTH_TETR_2"/>
    <property type="match status" value="1"/>
</dbReference>
<dbReference type="PROSITE" id="PS50995">
    <property type="entry name" value="HTH_MARR_2"/>
    <property type="match status" value="1"/>
</dbReference>
<organism evidence="5 6">
    <name type="scientific">Nocardia macrotermitis</name>
    <dbReference type="NCBI Taxonomy" id="2585198"/>
    <lineage>
        <taxon>Bacteria</taxon>
        <taxon>Bacillati</taxon>
        <taxon>Actinomycetota</taxon>
        <taxon>Actinomycetes</taxon>
        <taxon>Mycobacteriales</taxon>
        <taxon>Nocardiaceae</taxon>
        <taxon>Nocardia</taxon>
    </lineage>
</organism>
<dbReference type="OrthoDB" id="3237509at2"/>
<sequence length="379" mass="41458">MTSRSEQRSTARRRAYDPERNRGAVLAAARRLFAAQGYDAVSIRAIAAEAGVTAGLVMSYFGNKDGLFREVVGGGAGIGTDVLAHADDGPERLAQALAHAYLERWDRLPSDDPWPALIRSALTHPPSATMLREVLEKQVSGPLARLLEGSATADATAGLVRSILFGVIMERYLFAHEPAHSVPTEQLEPALAAVLAVALQDMPTREDTADTSAVTRILREWQTELPGTDVSALSVFGRLHRCFLRYQTQISRIVEQHGISFAALDVLTALRRTGAPYRRTAGDLATSSLVSTGGITLRADKLVEAGLIRRERDEHDRRIVYLRLTDAGLTLTDQLIEDHFANELEMLAGLVPAERRRLAALLERLEQSLEIAGQQERKG</sequence>
<evidence type="ECO:0000256" key="1">
    <source>
        <dbReference type="ARBA" id="ARBA00023125"/>
    </source>
</evidence>
<dbReference type="PRINTS" id="PR00598">
    <property type="entry name" value="HTHMARR"/>
</dbReference>
<dbReference type="InterPro" id="IPR036390">
    <property type="entry name" value="WH_DNA-bd_sf"/>
</dbReference>
<dbReference type="InterPro" id="IPR039422">
    <property type="entry name" value="MarR/SlyA-like"/>
</dbReference>
<dbReference type="Gene3D" id="1.10.357.10">
    <property type="entry name" value="Tetracycline Repressor, domain 2"/>
    <property type="match status" value="1"/>
</dbReference>
<dbReference type="AlphaFoldDB" id="A0A7K0CZI0"/>
<dbReference type="InterPro" id="IPR036271">
    <property type="entry name" value="Tet_transcr_reg_TetR-rel_C_sf"/>
</dbReference>
<dbReference type="PANTHER" id="PTHR33164:SF104">
    <property type="entry name" value="TRANSCRIPTIONAL REGULATORY PROTEIN"/>
    <property type="match status" value="1"/>
</dbReference>
<dbReference type="InterPro" id="IPR000835">
    <property type="entry name" value="HTH_MarR-typ"/>
</dbReference>
<dbReference type="RefSeq" id="WP_153409602.1">
    <property type="nucleotide sequence ID" value="NZ_WEGK01000003.1"/>
</dbReference>
<comment type="caution">
    <text evidence="5">The sequence shown here is derived from an EMBL/GenBank/DDBJ whole genome shotgun (WGS) entry which is preliminary data.</text>
</comment>
<dbReference type="Gene3D" id="1.10.10.10">
    <property type="entry name" value="Winged helix-like DNA-binding domain superfamily/Winged helix DNA-binding domain"/>
    <property type="match status" value="1"/>
</dbReference>
<dbReference type="SUPFAM" id="SSF46785">
    <property type="entry name" value="Winged helix' DNA-binding domain"/>
    <property type="match status" value="1"/>
</dbReference>
<dbReference type="InterPro" id="IPR041678">
    <property type="entry name" value="TetR_C_16"/>
</dbReference>
<dbReference type="SUPFAM" id="SSF46689">
    <property type="entry name" value="Homeodomain-like"/>
    <property type="match status" value="1"/>
</dbReference>
<dbReference type="InterPro" id="IPR036388">
    <property type="entry name" value="WH-like_DNA-bd_sf"/>
</dbReference>
<dbReference type="PRINTS" id="PR00455">
    <property type="entry name" value="HTHTETR"/>
</dbReference>
<gene>
    <name evidence="5" type="ORF">NRB20_19810</name>
</gene>
<dbReference type="InterPro" id="IPR009057">
    <property type="entry name" value="Homeodomain-like_sf"/>
</dbReference>
<dbReference type="GO" id="GO:0003700">
    <property type="term" value="F:DNA-binding transcription factor activity"/>
    <property type="evidence" value="ECO:0007669"/>
    <property type="project" value="InterPro"/>
</dbReference>